<evidence type="ECO:0000256" key="3">
    <source>
        <dbReference type="ARBA" id="ARBA00012970"/>
    </source>
</evidence>
<feature type="binding site" evidence="8">
    <location>
        <position position="123"/>
    </location>
    <ligand>
        <name>substrate</name>
    </ligand>
</feature>
<dbReference type="PIRSF" id="PIRSF000445">
    <property type="entry name" value="4pyrrol_synth_GluRdtase"/>
    <property type="match status" value="1"/>
</dbReference>
<evidence type="ECO:0000259" key="10">
    <source>
        <dbReference type="Pfam" id="PF00745"/>
    </source>
</evidence>
<comment type="caution">
    <text evidence="13">The sequence shown here is derived from an EMBL/GenBank/DDBJ whole genome shotgun (WGS) entry which is preliminary data.</text>
</comment>
<dbReference type="InterPro" id="IPR015895">
    <property type="entry name" value="4pyrrol_synth_GluRdtase_N"/>
</dbReference>
<feature type="binding site" evidence="8">
    <location>
        <begin position="192"/>
        <end position="197"/>
    </location>
    <ligand>
        <name>NADP(+)</name>
        <dbReference type="ChEBI" id="CHEBI:58349"/>
    </ligand>
</feature>
<comment type="domain">
    <text evidence="8">Possesses an unusual extended V-shaped dimeric structure with each monomer consisting of three distinct domains arranged along a curved 'spinal' alpha-helix. The N-terminal catalytic domain specifically recognizes the glutamate moiety of the substrate. The second domain is the NADPH-binding domain, and the third C-terminal domain is responsible for dimerization.</text>
</comment>
<organism evidence="13 14">
    <name type="scientific">Fodinibius salsisoli</name>
    <dbReference type="NCBI Taxonomy" id="2820877"/>
    <lineage>
        <taxon>Bacteria</taxon>
        <taxon>Pseudomonadati</taxon>
        <taxon>Balneolota</taxon>
        <taxon>Balneolia</taxon>
        <taxon>Balneolales</taxon>
        <taxon>Balneolaceae</taxon>
        <taxon>Fodinibius</taxon>
    </lineage>
</organism>
<comment type="miscellaneous">
    <text evidence="8">During catalysis, the active site Cys acts as a nucleophile attacking the alpha-carbonyl group of tRNA-bound glutamate with the formation of a thioester intermediate between enzyme and glutamate, and the concomitant release of tRNA(Glu). The thioester intermediate is finally reduced by direct hydride transfer from NADPH, to form the product GSA.</text>
</comment>
<dbReference type="InterPro" id="IPR015896">
    <property type="entry name" value="4pyrrol_synth_GluRdtase_dimer"/>
</dbReference>
<dbReference type="RefSeq" id="WP_265765812.1">
    <property type="nucleotide sequence ID" value="NZ_JAGGJA010000005.1"/>
</dbReference>
<proteinExistence type="inferred from homology"/>
<feature type="binding site" evidence="8">
    <location>
        <begin position="56"/>
        <end position="59"/>
    </location>
    <ligand>
        <name>substrate</name>
    </ligand>
</feature>
<evidence type="ECO:0000256" key="2">
    <source>
        <dbReference type="ARBA" id="ARBA00005916"/>
    </source>
</evidence>
<name>A0ABT3PM88_9BACT</name>
<keyword evidence="14" id="KW-1185">Reference proteome</keyword>
<dbReference type="PANTHER" id="PTHR43013:SF1">
    <property type="entry name" value="GLUTAMYL-TRNA REDUCTASE"/>
    <property type="match status" value="1"/>
</dbReference>
<feature type="binding site" evidence="8">
    <location>
        <begin position="117"/>
        <end position="119"/>
    </location>
    <ligand>
        <name>substrate</name>
    </ligand>
</feature>
<feature type="active site" description="Nucleophile" evidence="8">
    <location>
        <position position="57"/>
    </location>
</feature>
<dbReference type="InterPro" id="IPR036291">
    <property type="entry name" value="NAD(P)-bd_dom_sf"/>
</dbReference>
<dbReference type="SUPFAM" id="SSF69742">
    <property type="entry name" value="Glutamyl tRNA-reductase catalytic, N-terminal domain"/>
    <property type="match status" value="1"/>
</dbReference>
<dbReference type="NCBIfam" id="TIGR01035">
    <property type="entry name" value="hemA"/>
    <property type="match status" value="1"/>
</dbReference>
<dbReference type="Pfam" id="PF05201">
    <property type="entry name" value="GlutR_N"/>
    <property type="match status" value="1"/>
</dbReference>
<feature type="domain" description="Glutamyl-tRNA reductase N-terminal" evidence="12">
    <location>
        <begin position="14"/>
        <end position="159"/>
    </location>
</feature>
<evidence type="ECO:0000256" key="6">
    <source>
        <dbReference type="ARBA" id="ARBA00023244"/>
    </source>
</evidence>
<feature type="domain" description="Tetrapyrrole biosynthesis glutamyl-tRNA reductase dimerisation" evidence="10">
    <location>
        <begin position="322"/>
        <end position="414"/>
    </location>
</feature>
<dbReference type="EMBL" id="JAGGJA010000005">
    <property type="protein sequence ID" value="MCW9707060.1"/>
    <property type="molecule type" value="Genomic_DNA"/>
</dbReference>
<evidence type="ECO:0000313" key="14">
    <source>
        <dbReference type="Proteomes" id="UP001207918"/>
    </source>
</evidence>
<comment type="catalytic activity">
    <reaction evidence="7 8 9">
        <text>(S)-4-amino-5-oxopentanoate + tRNA(Glu) + NADP(+) = L-glutamyl-tRNA(Glu) + NADPH + H(+)</text>
        <dbReference type="Rhea" id="RHEA:12344"/>
        <dbReference type="Rhea" id="RHEA-COMP:9663"/>
        <dbReference type="Rhea" id="RHEA-COMP:9680"/>
        <dbReference type="ChEBI" id="CHEBI:15378"/>
        <dbReference type="ChEBI" id="CHEBI:57501"/>
        <dbReference type="ChEBI" id="CHEBI:57783"/>
        <dbReference type="ChEBI" id="CHEBI:58349"/>
        <dbReference type="ChEBI" id="CHEBI:78442"/>
        <dbReference type="ChEBI" id="CHEBI:78520"/>
        <dbReference type="EC" id="1.2.1.70"/>
    </reaction>
</comment>
<comment type="similarity">
    <text evidence="2 8 9">Belongs to the glutamyl-tRNA reductase family.</text>
</comment>
<keyword evidence="6 8" id="KW-0627">Porphyrin biosynthesis</keyword>
<evidence type="ECO:0000256" key="8">
    <source>
        <dbReference type="HAMAP-Rule" id="MF_00087"/>
    </source>
</evidence>
<reference evidence="13 14" key="1">
    <citation type="submission" date="2021-03" db="EMBL/GenBank/DDBJ databases">
        <title>Aliifodinibius sp. nov., a new bacterium isolated from saline soil.</title>
        <authorList>
            <person name="Galisteo C."/>
            <person name="De La Haba R."/>
            <person name="Sanchez-Porro C."/>
            <person name="Ventosa A."/>
        </authorList>
    </citation>
    <scope>NUCLEOTIDE SEQUENCE [LARGE SCALE GENOMIC DNA]</scope>
    <source>
        <strain evidence="13 14">1BSP15-2V2</strain>
    </source>
</reference>
<evidence type="ECO:0000256" key="4">
    <source>
        <dbReference type="ARBA" id="ARBA00022857"/>
    </source>
</evidence>
<dbReference type="GO" id="GO:0008883">
    <property type="term" value="F:glutamyl-tRNA reductase activity"/>
    <property type="evidence" value="ECO:0007669"/>
    <property type="project" value="UniProtKB-EC"/>
</dbReference>
<keyword evidence="4 8" id="KW-0521">NADP</keyword>
<dbReference type="InterPro" id="IPR000343">
    <property type="entry name" value="4pyrrol_synth_GluRdtase"/>
</dbReference>
<dbReference type="InterPro" id="IPR036453">
    <property type="entry name" value="GluRdtase_dimer_dom_sf"/>
</dbReference>
<accession>A0ABT3PM88</accession>
<feature type="binding site" evidence="8">
    <location>
        <position position="112"/>
    </location>
    <ligand>
        <name>substrate</name>
    </ligand>
</feature>
<evidence type="ECO:0000259" key="12">
    <source>
        <dbReference type="Pfam" id="PF05201"/>
    </source>
</evidence>
<evidence type="ECO:0000256" key="7">
    <source>
        <dbReference type="ARBA" id="ARBA00047464"/>
    </source>
</evidence>
<evidence type="ECO:0000256" key="9">
    <source>
        <dbReference type="RuleBase" id="RU000584"/>
    </source>
</evidence>
<dbReference type="Pfam" id="PF01488">
    <property type="entry name" value="Shikimate_DH"/>
    <property type="match status" value="1"/>
</dbReference>
<evidence type="ECO:0000256" key="5">
    <source>
        <dbReference type="ARBA" id="ARBA00023002"/>
    </source>
</evidence>
<protein>
    <recommendedName>
        <fullName evidence="3 8">Glutamyl-tRNA reductase</fullName>
        <shortName evidence="8">GluTR</shortName>
        <ecNumber evidence="3 8">1.2.1.70</ecNumber>
    </recommendedName>
</protein>
<dbReference type="Gene3D" id="3.30.460.30">
    <property type="entry name" value="Glutamyl-tRNA reductase, N-terminal domain"/>
    <property type="match status" value="1"/>
</dbReference>
<dbReference type="InterPro" id="IPR036343">
    <property type="entry name" value="GluRdtase_N_sf"/>
</dbReference>
<evidence type="ECO:0000313" key="13">
    <source>
        <dbReference type="EMBL" id="MCW9707060.1"/>
    </source>
</evidence>
<dbReference type="PANTHER" id="PTHR43013">
    <property type="entry name" value="GLUTAMYL-TRNA REDUCTASE"/>
    <property type="match status" value="1"/>
</dbReference>
<keyword evidence="5 8" id="KW-0560">Oxidoreductase</keyword>
<dbReference type="InterPro" id="IPR006151">
    <property type="entry name" value="Shikm_DH/Glu-tRNA_Rdtase"/>
</dbReference>
<comment type="function">
    <text evidence="8">Catalyzes the NADPH-dependent reduction of glutamyl-tRNA(Glu) to glutamate 1-semialdehyde (GSA).</text>
</comment>
<gene>
    <name evidence="8" type="primary">hemA</name>
    <name evidence="13" type="ORF">J6I44_09340</name>
</gene>
<evidence type="ECO:0000256" key="1">
    <source>
        <dbReference type="ARBA" id="ARBA00005059"/>
    </source>
</evidence>
<comment type="pathway">
    <text evidence="1 8 9">Porphyrin-containing compound metabolism; protoporphyrin-IX biosynthesis; 5-aminolevulinate from L-glutamyl-tRNA(Glu): step 1/2.</text>
</comment>
<dbReference type="EC" id="1.2.1.70" evidence="3 8"/>
<feature type="domain" description="Quinate/shikimate 5-dehydrogenase/glutamyl-tRNA reductase" evidence="11">
    <location>
        <begin position="176"/>
        <end position="306"/>
    </location>
</feature>
<dbReference type="Proteomes" id="UP001207918">
    <property type="component" value="Unassembled WGS sequence"/>
</dbReference>
<feature type="site" description="Important for activity" evidence="8">
    <location>
        <position position="102"/>
    </location>
</feature>
<dbReference type="HAMAP" id="MF_00087">
    <property type="entry name" value="Glu_tRNA_reductase"/>
    <property type="match status" value="1"/>
</dbReference>
<comment type="subunit">
    <text evidence="8">Homodimer.</text>
</comment>
<dbReference type="Gene3D" id="3.40.50.720">
    <property type="entry name" value="NAD(P)-binding Rossmann-like Domain"/>
    <property type="match status" value="1"/>
</dbReference>
<dbReference type="CDD" id="cd05213">
    <property type="entry name" value="NAD_bind_Glutamyl_tRNA_reduct"/>
    <property type="match status" value="1"/>
</dbReference>
<dbReference type="SUPFAM" id="SSF69075">
    <property type="entry name" value="Glutamyl tRNA-reductase dimerization domain"/>
    <property type="match status" value="1"/>
</dbReference>
<sequence length="422" mass="47892">MSVNPPKISDFCVVGVNHWEATIDIRERFSLSEIQKKELIEAALREGLESLFVVSTCNRTEIFAQNVSPQELIRLLVAYSNAKLDEFHNYGFEKEGRPAVQHLFQLSVGLDSQILGDVQVVNQVKEAYEFASNLDAVGGELHRLMQHIFRAHKRSRNETSLGEGAATTAYAAVKFAVETFDNLADKDILLVGTGKIGKVTCKNLINLGARKLTLINRTRDRAEFVADKFDLEVADMEKLPENIAEADLIIVATGAQQPVVTLDDMKPSILNPSFKVLVDLSVPRNIDPEIGDLKFVDLANMDFLTDVTDEAYRRREETIPIVKKIIDDELTDYQNWLSKQKVVPTIKALTSKFDTIREDEFEFFKNKISDTDKDKVENLTRRIVNKIAAYSIEHLRDHHESEQVTQVVHDMFKLETQKKDNE</sequence>
<dbReference type="SUPFAM" id="SSF51735">
    <property type="entry name" value="NAD(P)-binding Rossmann-fold domains"/>
    <property type="match status" value="1"/>
</dbReference>
<dbReference type="Pfam" id="PF00745">
    <property type="entry name" value="GlutR_dimer"/>
    <property type="match status" value="1"/>
</dbReference>
<evidence type="ECO:0000259" key="11">
    <source>
        <dbReference type="Pfam" id="PF01488"/>
    </source>
</evidence>